<protein>
    <submittedName>
        <fullName evidence="2">Uncharacterized protein</fullName>
    </submittedName>
</protein>
<dbReference type="AlphaFoldDB" id="A0A218VT29"/>
<proteinExistence type="predicted"/>
<comment type="caution">
    <text evidence="2">The sequence shown here is derived from an EMBL/GenBank/DDBJ whole genome shotgun (WGS) entry which is preliminary data.</text>
</comment>
<reference evidence="3" key="1">
    <citation type="journal article" date="2017" name="Plant J.">
        <title>The pomegranate (Punica granatum L.) genome and the genomics of punicalagin biosynthesis.</title>
        <authorList>
            <person name="Qin G."/>
            <person name="Xu C."/>
            <person name="Ming R."/>
            <person name="Tang H."/>
            <person name="Guyot R."/>
            <person name="Kramer E.M."/>
            <person name="Hu Y."/>
            <person name="Yi X."/>
            <person name="Qi Y."/>
            <person name="Xu X."/>
            <person name="Gao Z."/>
            <person name="Pan H."/>
            <person name="Jian J."/>
            <person name="Tian Y."/>
            <person name="Yue Z."/>
            <person name="Xu Y."/>
        </authorList>
    </citation>
    <scope>NUCLEOTIDE SEQUENCE [LARGE SCALE GENOMIC DNA]</scope>
    <source>
        <strain evidence="3">cv. Dabenzi</strain>
    </source>
</reference>
<evidence type="ECO:0000313" key="3">
    <source>
        <dbReference type="Proteomes" id="UP000197138"/>
    </source>
</evidence>
<feature type="compositionally biased region" description="Polar residues" evidence="1">
    <location>
        <begin position="13"/>
        <end position="22"/>
    </location>
</feature>
<evidence type="ECO:0000313" key="2">
    <source>
        <dbReference type="EMBL" id="OWM63072.1"/>
    </source>
</evidence>
<dbReference type="Proteomes" id="UP000197138">
    <property type="component" value="Unassembled WGS sequence"/>
</dbReference>
<feature type="region of interest" description="Disordered" evidence="1">
    <location>
        <begin position="49"/>
        <end position="75"/>
    </location>
</feature>
<name>A0A218VT29_PUNGR</name>
<organism evidence="2 3">
    <name type="scientific">Punica granatum</name>
    <name type="common">Pomegranate</name>
    <dbReference type="NCBI Taxonomy" id="22663"/>
    <lineage>
        <taxon>Eukaryota</taxon>
        <taxon>Viridiplantae</taxon>
        <taxon>Streptophyta</taxon>
        <taxon>Embryophyta</taxon>
        <taxon>Tracheophyta</taxon>
        <taxon>Spermatophyta</taxon>
        <taxon>Magnoliopsida</taxon>
        <taxon>eudicotyledons</taxon>
        <taxon>Gunneridae</taxon>
        <taxon>Pentapetalae</taxon>
        <taxon>rosids</taxon>
        <taxon>malvids</taxon>
        <taxon>Myrtales</taxon>
        <taxon>Lythraceae</taxon>
        <taxon>Punica</taxon>
    </lineage>
</organism>
<dbReference type="EMBL" id="MTKT01006212">
    <property type="protein sequence ID" value="OWM63072.1"/>
    <property type="molecule type" value="Genomic_DNA"/>
</dbReference>
<feature type="compositionally biased region" description="Basic and acidic residues" evidence="1">
    <location>
        <begin position="56"/>
        <end position="65"/>
    </location>
</feature>
<gene>
    <name evidence="2" type="ORF">CDL15_Pgr024637</name>
</gene>
<evidence type="ECO:0000256" key="1">
    <source>
        <dbReference type="SAM" id="MobiDB-lite"/>
    </source>
</evidence>
<sequence>MGRGWRIGPTGLDLQQGNNGSKPVSEELRRKVVLAAPIGHERRFRLLDAATTTRKGSGEGSEHRPGHAGSDLGFADGWDGRNQGDFTVFLRYSDRATICQILPIREEFRDFFLWVSFSPRRIRFSPL</sequence>
<accession>A0A218VT29</accession>
<feature type="region of interest" description="Disordered" evidence="1">
    <location>
        <begin position="1"/>
        <end position="25"/>
    </location>
</feature>